<dbReference type="SUPFAM" id="SSF111283">
    <property type="entry name" value="Putative modulator of DNA gyrase, PmbA/TldD"/>
    <property type="match status" value="1"/>
</dbReference>
<evidence type="ECO:0000313" key="2">
    <source>
        <dbReference type="EMBL" id="GAI52749.1"/>
    </source>
</evidence>
<proteinExistence type="predicted"/>
<dbReference type="InterPro" id="IPR045570">
    <property type="entry name" value="Metalloprtase-TldD/E_cen_dom"/>
</dbReference>
<dbReference type="InterPro" id="IPR036059">
    <property type="entry name" value="TldD/PmbA_sf"/>
</dbReference>
<dbReference type="InterPro" id="IPR035068">
    <property type="entry name" value="TldD/PmbA_N"/>
</dbReference>
<dbReference type="Pfam" id="PF19290">
    <property type="entry name" value="PmbA_TldD_2nd"/>
    <property type="match status" value="1"/>
</dbReference>
<dbReference type="GO" id="GO:0005829">
    <property type="term" value="C:cytosol"/>
    <property type="evidence" value="ECO:0007669"/>
    <property type="project" value="TreeGrafter"/>
</dbReference>
<protein>
    <recommendedName>
        <fullName evidence="1">Metalloprotease TldD/E central domain-containing protein</fullName>
    </recommendedName>
</protein>
<dbReference type="InterPro" id="IPR051463">
    <property type="entry name" value="Peptidase_U62_metallo"/>
</dbReference>
<dbReference type="PANTHER" id="PTHR30624:SF0">
    <property type="entry name" value="METALLOPROTEASE SLR0863"/>
    <property type="match status" value="1"/>
</dbReference>
<comment type="caution">
    <text evidence="2">The sequence shown here is derived from an EMBL/GenBank/DDBJ whole genome shotgun (WGS) entry which is preliminary data.</text>
</comment>
<dbReference type="AlphaFoldDB" id="X1RAY5"/>
<feature type="non-terminal residue" evidence="2">
    <location>
        <position position="169"/>
    </location>
</feature>
<dbReference type="GO" id="GO:0006508">
    <property type="term" value="P:proteolysis"/>
    <property type="evidence" value="ECO:0007669"/>
    <property type="project" value="InterPro"/>
</dbReference>
<feature type="domain" description="Metalloprotease TldD/E central" evidence="1">
    <location>
        <begin position="58"/>
        <end position="159"/>
    </location>
</feature>
<accession>X1RAY5</accession>
<sequence length="169" mass="18559">MVKGAWGFVSFNDLNELPGRVELAVKQAQFAGNNEESQLAPVEPVVDILSTNQDKNPVVIPLAEKKQLLDEYNDIIWHTPKLQTSIIGYGDSYKKVIFLNSLGSYIEQDRADVTLRLTAVATEDNEVQQAVLSLGSRGDFSLIQGLHQQVEQMAQHAVELLSAPQAKGG</sequence>
<gene>
    <name evidence="2" type="ORF">S06H3_54681</name>
</gene>
<dbReference type="EMBL" id="BARV01035001">
    <property type="protein sequence ID" value="GAI52749.1"/>
    <property type="molecule type" value="Genomic_DNA"/>
</dbReference>
<dbReference type="PANTHER" id="PTHR30624">
    <property type="entry name" value="UNCHARACTERIZED PROTEIN TLDD AND PMBA"/>
    <property type="match status" value="1"/>
</dbReference>
<dbReference type="GO" id="GO:0008237">
    <property type="term" value="F:metallopeptidase activity"/>
    <property type="evidence" value="ECO:0007669"/>
    <property type="project" value="InterPro"/>
</dbReference>
<name>X1RAY5_9ZZZZ</name>
<organism evidence="2">
    <name type="scientific">marine sediment metagenome</name>
    <dbReference type="NCBI Taxonomy" id="412755"/>
    <lineage>
        <taxon>unclassified sequences</taxon>
        <taxon>metagenomes</taxon>
        <taxon>ecological metagenomes</taxon>
    </lineage>
</organism>
<dbReference type="Gene3D" id="3.30.2290.10">
    <property type="entry name" value="PmbA/TldD superfamily"/>
    <property type="match status" value="1"/>
</dbReference>
<evidence type="ECO:0000259" key="1">
    <source>
        <dbReference type="Pfam" id="PF19290"/>
    </source>
</evidence>
<reference evidence="2" key="1">
    <citation type="journal article" date="2014" name="Front. Microbiol.">
        <title>High frequency of phylogenetically diverse reductive dehalogenase-homologous genes in deep subseafloor sedimentary metagenomes.</title>
        <authorList>
            <person name="Kawai M."/>
            <person name="Futagami T."/>
            <person name="Toyoda A."/>
            <person name="Takaki Y."/>
            <person name="Nishi S."/>
            <person name="Hori S."/>
            <person name="Arai W."/>
            <person name="Tsubouchi T."/>
            <person name="Morono Y."/>
            <person name="Uchiyama I."/>
            <person name="Ito T."/>
            <person name="Fujiyama A."/>
            <person name="Inagaki F."/>
            <person name="Takami H."/>
        </authorList>
    </citation>
    <scope>NUCLEOTIDE SEQUENCE</scope>
    <source>
        <strain evidence="2">Expedition CK06-06</strain>
    </source>
</reference>